<dbReference type="InterPro" id="IPR036537">
    <property type="entry name" value="Adaptor_Cbl_N_dom_sf"/>
</dbReference>
<dbReference type="PANTHER" id="PTHR35832:SF6">
    <property type="entry name" value="EXPRESSED PROTEIN"/>
    <property type="match status" value="1"/>
</dbReference>
<feature type="domain" description="MCAfunc" evidence="2">
    <location>
        <begin position="17"/>
        <end position="130"/>
    </location>
</feature>
<dbReference type="InterPro" id="IPR059179">
    <property type="entry name" value="MLKL-like_MCAfunc"/>
</dbReference>
<proteinExistence type="predicted"/>
<dbReference type="Gramene" id="OMERI11G18230.1">
    <property type="protein sequence ID" value="OMERI11G18230.1"/>
    <property type="gene ID" value="OMERI11G18230"/>
</dbReference>
<evidence type="ECO:0000313" key="3">
    <source>
        <dbReference type="EnsemblPlants" id="OMERI11G18230.1"/>
    </source>
</evidence>
<evidence type="ECO:0000256" key="1">
    <source>
        <dbReference type="SAM" id="MobiDB-lite"/>
    </source>
</evidence>
<feature type="region of interest" description="Disordered" evidence="1">
    <location>
        <begin position="326"/>
        <end position="347"/>
    </location>
</feature>
<dbReference type="Pfam" id="PF19584">
    <property type="entry name" value="MCAfunc"/>
    <property type="match status" value="1"/>
</dbReference>
<dbReference type="EnsemblPlants" id="OMERI11G18230.1">
    <property type="protein sequence ID" value="OMERI11G18230.1"/>
    <property type="gene ID" value="OMERI11G18230"/>
</dbReference>
<accession>A0A0E0F8D9</accession>
<keyword evidence="4" id="KW-1185">Reference proteome</keyword>
<evidence type="ECO:0000313" key="4">
    <source>
        <dbReference type="Proteomes" id="UP000008021"/>
    </source>
</evidence>
<protein>
    <recommendedName>
        <fullName evidence="2">MCAfunc domain-containing protein</fullName>
    </recommendedName>
</protein>
<dbReference type="eggNOG" id="ENOG502R3VS">
    <property type="taxonomic scope" value="Eukaryota"/>
</dbReference>
<name>A0A0E0F8D9_9ORYZ</name>
<reference evidence="3" key="2">
    <citation type="submission" date="2018-05" db="EMBL/GenBank/DDBJ databases">
        <title>OmerRS3 (Oryza meridionalis Reference Sequence Version 3).</title>
        <authorList>
            <person name="Zhang J."/>
            <person name="Kudrna D."/>
            <person name="Lee S."/>
            <person name="Talag J."/>
            <person name="Welchert J."/>
            <person name="Wing R.A."/>
        </authorList>
    </citation>
    <scope>NUCLEOTIDE SEQUENCE [LARGE SCALE GENOMIC DNA]</scope>
    <source>
        <strain evidence="3">cv. OR44</strain>
    </source>
</reference>
<dbReference type="InterPro" id="IPR045766">
    <property type="entry name" value="MCAfunc"/>
</dbReference>
<evidence type="ECO:0000259" key="2">
    <source>
        <dbReference type="Pfam" id="PF19584"/>
    </source>
</evidence>
<dbReference type="Proteomes" id="UP000008021">
    <property type="component" value="Chromosome 11"/>
</dbReference>
<dbReference type="PANTHER" id="PTHR35832">
    <property type="entry name" value="OS12G0248400 PROTEIN-RELATED"/>
    <property type="match status" value="1"/>
</dbReference>
<dbReference type="CDD" id="cd21037">
    <property type="entry name" value="MLKL_NTD"/>
    <property type="match status" value="1"/>
</dbReference>
<dbReference type="AlphaFoldDB" id="A0A0E0F8D9"/>
<dbReference type="Gene3D" id="1.20.930.20">
    <property type="entry name" value="Adaptor protein Cbl, N-terminal domain"/>
    <property type="match status" value="1"/>
</dbReference>
<reference evidence="3" key="1">
    <citation type="submission" date="2015-04" db="UniProtKB">
        <authorList>
            <consortium name="EnsemblPlants"/>
        </authorList>
    </citation>
    <scope>IDENTIFICATION</scope>
</reference>
<organism evidence="3">
    <name type="scientific">Oryza meridionalis</name>
    <dbReference type="NCBI Taxonomy" id="40149"/>
    <lineage>
        <taxon>Eukaryota</taxon>
        <taxon>Viridiplantae</taxon>
        <taxon>Streptophyta</taxon>
        <taxon>Embryophyta</taxon>
        <taxon>Tracheophyta</taxon>
        <taxon>Spermatophyta</taxon>
        <taxon>Magnoliopsida</taxon>
        <taxon>Liliopsida</taxon>
        <taxon>Poales</taxon>
        <taxon>Poaceae</taxon>
        <taxon>BOP clade</taxon>
        <taxon>Oryzoideae</taxon>
        <taxon>Oryzeae</taxon>
        <taxon>Oryzinae</taxon>
        <taxon>Oryza</taxon>
    </lineage>
</organism>
<sequence>MESLSSVSTIVRIAQEIAGAVSTVSRNRSRCRKLANRVRCIGDLLRELESSAAAGDDDDEATRRLLDGLEDALHRALELVTSCQDSGCPRSLIAGGRMAGQFDEMDREIDRCLLDLGIANRIQIARLERLLHQNAAFLYGDGDPAPAAVTLRIGMPCDDDGVEHIKRRIHTVQAAAACSKDQRLALKDNKLNRNVELVNVKRPVPVSNGGGVRKYDGEEKYSKANNKGAGEVSKEKAAAMAVAMANMVVTNASLPFAVALLPIGDVAGGMYHPASPYSFSPYPQGPPGNAARHRVPTPANKYGGRGDAMVDADGYMGAGKSVKSFTADSGGGDKKAAESGRPVTRRLPPAMSRRVPAHEVVPPPSHGYGYWPYAGHGPPDAATAAAAVATYYRTFEHMFSDENPNACTIM</sequence>
<dbReference type="HOGENOM" id="CLU_671556_0_0_1"/>
<dbReference type="GO" id="GO:0007166">
    <property type="term" value="P:cell surface receptor signaling pathway"/>
    <property type="evidence" value="ECO:0007669"/>
    <property type="project" value="InterPro"/>
</dbReference>